<keyword evidence="8" id="KW-0482">Metalloprotease</keyword>
<dbReference type="GO" id="GO:0030198">
    <property type="term" value="P:extracellular matrix organization"/>
    <property type="evidence" value="ECO:0007669"/>
    <property type="project" value="TreeGrafter"/>
</dbReference>
<feature type="binding site" evidence="10">
    <location>
        <position position="47"/>
    </location>
    <ligand>
        <name>Ca(2+)</name>
        <dbReference type="ChEBI" id="CHEBI:29108"/>
        <label>2</label>
    </ligand>
</feature>
<feature type="binding site" evidence="10">
    <location>
        <position position="69"/>
    </location>
    <ligand>
        <name>Ca(2+)</name>
        <dbReference type="ChEBI" id="CHEBI:29108"/>
        <label>3</label>
    </ligand>
</feature>
<dbReference type="Gene3D" id="2.110.10.10">
    <property type="entry name" value="Hemopexin-like domain"/>
    <property type="match status" value="1"/>
</dbReference>
<keyword evidence="5" id="KW-0378">Hydrolase</keyword>
<dbReference type="PRINTS" id="PR00013">
    <property type="entry name" value="FNTYPEII"/>
</dbReference>
<dbReference type="Pfam" id="PF00040">
    <property type="entry name" value="fn2"/>
    <property type="match status" value="2"/>
</dbReference>
<evidence type="ECO:0000313" key="15">
    <source>
        <dbReference type="Ensembl" id="ENSMGAP00000023073.1"/>
    </source>
</evidence>
<dbReference type="GO" id="GO:0030574">
    <property type="term" value="P:collagen catabolic process"/>
    <property type="evidence" value="ECO:0007669"/>
    <property type="project" value="TreeGrafter"/>
</dbReference>
<keyword evidence="9 11" id="KW-1015">Disulfide bond</keyword>
<dbReference type="SUPFAM" id="SSF55486">
    <property type="entry name" value="Metalloproteases ('zincins'), catalytic domain"/>
    <property type="match status" value="1"/>
</dbReference>
<feature type="binding site" evidence="10">
    <location>
        <position position="13"/>
    </location>
    <ligand>
        <name>Ca(2+)</name>
        <dbReference type="ChEBI" id="CHEBI:29108"/>
        <label>1</label>
    </ligand>
</feature>
<dbReference type="InterPro" id="IPR018487">
    <property type="entry name" value="Hemopexin-like_repeat"/>
</dbReference>
<evidence type="ECO:0000256" key="3">
    <source>
        <dbReference type="ARBA" id="ARBA00022723"/>
    </source>
</evidence>
<comment type="cofactor">
    <cofactor evidence="10">
        <name>Zn(2+)</name>
        <dbReference type="ChEBI" id="CHEBI:29105"/>
    </cofactor>
    <text evidence="10">Binds 2 Zn(2+) ions per subunit.</text>
</comment>
<dbReference type="SMART" id="SM00235">
    <property type="entry name" value="ZnMc"/>
    <property type="match status" value="1"/>
</dbReference>
<dbReference type="SMART" id="SM00059">
    <property type="entry name" value="FN2"/>
    <property type="match status" value="3"/>
</dbReference>
<dbReference type="GO" id="GO:0005615">
    <property type="term" value="C:extracellular space"/>
    <property type="evidence" value="ECO:0007669"/>
    <property type="project" value="TreeGrafter"/>
</dbReference>
<dbReference type="InterPro" id="IPR013806">
    <property type="entry name" value="Kringle-like"/>
</dbReference>
<dbReference type="Gene3D" id="3.40.390.10">
    <property type="entry name" value="Collagenase (Catalytic Domain)"/>
    <property type="match status" value="1"/>
</dbReference>
<evidence type="ECO:0000256" key="7">
    <source>
        <dbReference type="ARBA" id="ARBA00022837"/>
    </source>
</evidence>
<evidence type="ECO:0000256" key="1">
    <source>
        <dbReference type="ARBA" id="ARBA00010370"/>
    </source>
</evidence>
<evidence type="ECO:0000313" key="16">
    <source>
        <dbReference type="Proteomes" id="UP000001645"/>
    </source>
</evidence>
<feature type="disulfide bond" evidence="11">
    <location>
        <begin position="242"/>
        <end position="269"/>
    </location>
</feature>
<dbReference type="InterPro" id="IPR000562">
    <property type="entry name" value="FN_type2_dom"/>
</dbReference>
<evidence type="ECO:0000256" key="4">
    <source>
        <dbReference type="ARBA" id="ARBA00022737"/>
    </source>
</evidence>
<proteinExistence type="inferred from homology"/>
<keyword evidence="3 10" id="KW-0479">Metal-binding</keyword>
<feature type="binding site" evidence="10">
    <location>
        <position position="64"/>
    </location>
    <ligand>
        <name>Ca(2+)</name>
        <dbReference type="ChEBI" id="CHEBI:29108"/>
        <label>3</label>
    </ligand>
</feature>
<dbReference type="InterPro" id="IPR006026">
    <property type="entry name" value="Peptidase_Metallo"/>
</dbReference>
<feature type="binding site" evidence="10">
    <location>
        <position position="87"/>
    </location>
    <ligand>
        <name>Ca(2+)</name>
        <dbReference type="ChEBI" id="CHEBI:29108"/>
        <label>3</label>
    </ligand>
</feature>
<evidence type="ECO:0000256" key="6">
    <source>
        <dbReference type="ARBA" id="ARBA00022833"/>
    </source>
</evidence>
<gene>
    <name evidence="15" type="primary">MMP9</name>
</gene>
<dbReference type="AlphaFoldDB" id="A0A803XU77"/>
<feature type="repeat" description="Hemopexin" evidence="12">
    <location>
        <begin position="383"/>
        <end position="428"/>
    </location>
</feature>
<feature type="disulfide bond" evidence="11">
    <location>
        <begin position="170"/>
        <end position="196"/>
    </location>
</feature>
<dbReference type="InterPro" id="IPR033739">
    <property type="entry name" value="M10A_MMP"/>
</dbReference>
<keyword evidence="6 10" id="KW-0862">Zinc</keyword>
<dbReference type="SUPFAM" id="SSF57440">
    <property type="entry name" value="Kringle-like"/>
    <property type="match status" value="3"/>
</dbReference>
<evidence type="ECO:0000256" key="9">
    <source>
        <dbReference type="ARBA" id="ARBA00023157"/>
    </source>
</evidence>
<feature type="binding site" evidence="10">
    <location>
        <position position="59"/>
    </location>
    <ligand>
        <name>Zn(2+)</name>
        <dbReference type="ChEBI" id="CHEBI:29105"/>
        <label>1</label>
    </ligand>
</feature>
<dbReference type="SMART" id="SM00120">
    <property type="entry name" value="HX"/>
    <property type="match status" value="1"/>
</dbReference>
<feature type="binding site" evidence="10">
    <location>
        <position position="88"/>
    </location>
    <ligand>
        <name>Ca(2+)</name>
        <dbReference type="ChEBI" id="CHEBI:29108"/>
        <label>1</label>
    </ligand>
</feature>
<feature type="disulfide bond" evidence="11">
    <location>
        <begin position="126"/>
        <end position="153"/>
    </location>
</feature>
<feature type="region of interest" description="Disordered" evidence="13">
    <location>
        <begin position="322"/>
        <end position="379"/>
    </location>
</feature>
<evidence type="ECO:0000256" key="2">
    <source>
        <dbReference type="ARBA" id="ARBA00022670"/>
    </source>
</evidence>
<keyword evidence="16" id="KW-1185">Reference proteome</keyword>
<dbReference type="SUPFAM" id="SSF50923">
    <property type="entry name" value="Hemopexin-like domain"/>
    <property type="match status" value="1"/>
</dbReference>
<dbReference type="PROSITE" id="PS00023">
    <property type="entry name" value="FN2_1"/>
    <property type="match status" value="1"/>
</dbReference>
<dbReference type="PANTHER" id="PTHR10201">
    <property type="entry name" value="MATRIX METALLOPROTEINASE"/>
    <property type="match status" value="1"/>
</dbReference>
<keyword evidence="4" id="KW-0677">Repeat</keyword>
<dbReference type="PRINTS" id="PR00138">
    <property type="entry name" value="MATRIXIN"/>
</dbReference>
<feature type="binding site" evidence="10">
    <location>
        <position position="90"/>
    </location>
    <ligand>
        <name>Ca(2+)</name>
        <dbReference type="ChEBI" id="CHEBI:29108"/>
        <label>1</label>
    </ligand>
</feature>
<dbReference type="InterPro" id="IPR021190">
    <property type="entry name" value="Pept_M10A"/>
</dbReference>
<dbReference type="OrthoDB" id="406838at2759"/>
<dbReference type="Bgee" id="ENSMGAG00000008489">
    <property type="expression patterns" value="Expressed in spleen and 5 other cell types or tissues"/>
</dbReference>
<feature type="binding site" evidence="10">
    <location>
        <position position="83"/>
    </location>
    <ligand>
        <name>Ca(2+)</name>
        <dbReference type="ChEBI" id="CHEBI:29108"/>
        <label>2</label>
    </ligand>
</feature>
<dbReference type="Proteomes" id="UP000001645">
    <property type="component" value="Chromosome 22"/>
</dbReference>
<keyword evidence="7 10" id="KW-0106">Calcium</keyword>
<feature type="binding site" evidence="10">
    <location>
        <position position="57"/>
    </location>
    <ligand>
        <name>Zn(2+)</name>
        <dbReference type="ChEBI" id="CHEBI:29105"/>
        <label>1</label>
    </ligand>
</feature>
<reference evidence="15 16" key="1">
    <citation type="journal article" date="2010" name="PLoS Biol.">
        <title>Multi-platform next-generation sequencing of the domestic turkey (Meleagris gallopavo): genome assembly and analysis.</title>
        <authorList>
            <person name="Dalloul R.A."/>
            <person name="Long J.A."/>
            <person name="Zimin A.V."/>
            <person name="Aslam L."/>
            <person name="Beal K."/>
            <person name="Blomberg L.A."/>
            <person name="Bouffard P."/>
            <person name="Burt D.W."/>
            <person name="Crasta O."/>
            <person name="Crooijmans R.P."/>
            <person name="Cooper K."/>
            <person name="Coulombe R.A."/>
            <person name="De S."/>
            <person name="Delany M.E."/>
            <person name="Dodgson J.B."/>
            <person name="Dong J.J."/>
            <person name="Evans C."/>
            <person name="Frederickson K.M."/>
            <person name="Flicek P."/>
            <person name="Florea L."/>
            <person name="Folkerts O."/>
            <person name="Groenen M.A."/>
            <person name="Harkins T.T."/>
            <person name="Herrero J."/>
            <person name="Hoffmann S."/>
            <person name="Megens H.J."/>
            <person name="Jiang A."/>
            <person name="de Jong P."/>
            <person name="Kaiser P."/>
            <person name="Kim H."/>
            <person name="Kim K.W."/>
            <person name="Kim S."/>
            <person name="Langenberger D."/>
            <person name="Lee M.K."/>
            <person name="Lee T."/>
            <person name="Mane S."/>
            <person name="Marcais G."/>
            <person name="Marz M."/>
            <person name="McElroy A.P."/>
            <person name="Modise T."/>
            <person name="Nefedov M."/>
            <person name="Notredame C."/>
            <person name="Paton I.R."/>
            <person name="Payne W.S."/>
            <person name="Pertea G."/>
            <person name="Prickett D."/>
            <person name="Puiu D."/>
            <person name="Qioa D."/>
            <person name="Raineri E."/>
            <person name="Ruffier M."/>
            <person name="Salzberg S.L."/>
            <person name="Schatz M.C."/>
            <person name="Scheuring C."/>
            <person name="Schmidt C.J."/>
            <person name="Schroeder S."/>
            <person name="Searle S.M."/>
            <person name="Smith E.J."/>
            <person name="Smith J."/>
            <person name="Sonstegard T.S."/>
            <person name="Stadler P.F."/>
            <person name="Tafer H."/>
            <person name="Tu Z.J."/>
            <person name="Van Tassell C.P."/>
            <person name="Vilella A.J."/>
            <person name="Williams K.P."/>
            <person name="Yorke J.A."/>
            <person name="Zhang L."/>
            <person name="Zhang H.B."/>
            <person name="Zhang X."/>
            <person name="Zhang Y."/>
            <person name="Reed K.M."/>
        </authorList>
    </citation>
    <scope>NUCLEOTIDE SEQUENCE [LARGE SCALE GENOMIC DNA]</scope>
</reference>
<dbReference type="PANTHER" id="PTHR10201:SF30">
    <property type="entry name" value="MATRIX METALLOPROTEINASE-9"/>
    <property type="match status" value="1"/>
</dbReference>
<feature type="binding site" evidence="10">
    <location>
        <position position="85"/>
    </location>
    <ligand>
        <name>Zn(2+)</name>
        <dbReference type="ChEBI" id="CHEBI:29105"/>
        <label>1</label>
    </ligand>
</feature>
<evidence type="ECO:0000256" key="8">
    <source>
        <dbReference type="ARBA" id="ARBA00023049"/>
    </source>
</evidence>
<dbReference type="GO" id="GO:0031012">
    <property type="term" value="C:extracellular matrix"/>
    <property type="evidence" value="ECO:0007669"/>
    <property type="project" value="InterPro"/>
</dbReference>
<dbReference type="InterPro" id="IPR036943">
    <property type="entry name" value="FN_type2_sf"/>
</dbReference>
<feature type="disulfide bond" evidence="11">
    <location>
        <begin position="184"/>
        <end position="211"/>
    </location>
</feature>
<dbReference type="CDD" id="cd00062">
    <property type="entry name" value="FN2"/>
    <property type="match status" value="3"/>
</dbReference>
<dbReference type="GO" id="GO:0006508">
    <property type="term" value="P:proteolysis"/>
    <property type="evidence" value="ECO:0007669"/>
    <property type="project" value="UniProtKB-KW"/>
</dbReference>
<dbReference type="PROSITE" id="PS51642">
    <property type="entry name" value="HEMOPEXIN_2"/>
    <property type="match status" value="1"/>
</dbReference>
<feature type="binding site" evidence="10">
    <location>
        <position position="90"/>
    </location>
    <ligand>
        <name>Ca(2+)</name>
        <dbReference type="ChEBI" id="CHEBI:29108"/>
        <label>3</label>
    </ligand>
</feature>
<dbReference type="Pfam" id="PF00413">
    <property type="entry name" value="Peptidase_M10"/>
    <property type="match status" value="2"/>
</dbReference>
<dbReference type="Ensembl" id="ENSMGAT00000034977.1">
    <property type="protein sequence ID" value="ENSMGAP00000023073.1"/>
    <property type="gene ID" value="ENSMGAG00000008489.3"/>
</dbReference>
<evidence type="ECO:0000256" key="10">
    <source>
        <dbReference type="PIRSR" id="PIRSR621190-2"/>
    </source>
</evidence>
<name>A0A803XU77_MELGA</name>
<keyword evidence="2" id="KW-0645">Protease</keyword>
<dbReference type="Gene3D" id="2.10.10.10">
    <property type="entry name" value="Fibronectin, type II, collagen-binding"/>
    <property type="match status" value="3"/>
</dbReference>
<feature type="compositionally biased region" description="Acidic residues" evidence="13">
    <location>
        <begin position="356"/>
        <end position="365"/>
    </location>
</feature>
<dbReference type="FunFam" id="2.10.10.10:FF:000001">
    <property type="entry name" value="Fibronectin 1a isoform 1"/>
    <property type="match status" value="3"/>
</dbReference>
<feature type="domain" description="Fibronectin type-II" evidence="14">
    <location>
        <begin position="107"/>
        <end position="155"/>
    </location>
</feature>
<protein>
    <submittedName>
        <fullName evidence="15">Matrix metallopeptidase 9</fullName>
    </submittedName>
</protein>
<dbReference type="GO" id="GO:0008270">
    <property type="term" value="F:zinc ion binding"/>
    <property type="evidence" value="ECO:0007669"/>
    <property type="project" value="InterPro"/>
</dbReference>
<feature type="disulfide bond" evidence="11">
    <location>
        <begin position="112"/>
        <end position="138"/>
    </location>
</feature>
<evidence type="ECO:0000256" key="12">
    <source>
        <dbReference type="PROSITE-ProRule" id="PRU01011"/>
    </source>
</evidence>
<feature type="binding site" evidence="10">
    <location>
        <position position="72"/>
    </location>
    <ligand>
        <name>Zn(2+)</name>
        <dbReference type="ChEBI" id="CHEBI:29105"/>
        <label>1</label>
    </ligand>
</feature>
<dbReference type="Pfam" id="PF00045">
    <property type="entry name" value="Hemopexin"/>
    <property type="match status" value="1"/>
</dbReference>
<evidence type="ECO:0000256" key="5">
    <source>
        <dbReference type="ARBA" id="ARBA00022801"/>
    </source>
</evidence>
<feature type="disulfide bond" evidence="11">
    <location>
        <begin position="228"/>
        <end position="254"/>
    </location>
</feature>
<feature type="domain" description="Fibronectin type-II" evidence="14">
    <location>
        <begin position="223"/>
        <end position="271"/>
    </location>
</feature>
<dbReference type="InterPro" id="IPR036375">
    <property type="entry name" value="Hemopexin-like_dom_sf"/>
</dbReference>
<evidence type="ECO:0000256" key="13">
    <source>
        <dbReference type="SAM" id="MobiDB-lite"/>
    </source>
</evidence>
<feature type="domain" description="Fibronectin type-II" evidence="14">
    <location>
        <begin position="165"/>
        <end position="213"/>
    </location>
</feature>
<feature type="binding site" evidence="10">
    <location>
        <position position="65"/>
    </location>
    <ligand>
        <name>Ca(2+)</name>
        <dbReference type="ChEBI" id="CHEBI:29108"/>
        <label>3</label>
    </ligand>
</feature>
<organism evidence="15 16">
    <name type="scientific">Meleagris gallopavo</name>
    <name type="common">Wild turkey</name>
    <dbReference type="NCBI Taxonomy" id="9103"/>
    <lineage>
        <taxon>Eukaryota</taxon>
        <taxon>Metazoa</taxon>
        <taxon>Chordata</taxon>
        <taxon>Craniata</taxon>
        <taxon>Vertebrata</taxon>
        <taxon>Euteleostomi</taxon>
        <taxon>Archelosauria</taxon>
        <taxon>Archosauria</taxon>
        <taxon>Dinosauria</taxon>
        <taxon>Saurischia</taxon>
        <taxon>Theropoda</taxon>
        <taxon>Coelurosauria</taxon>
        <taxon>Aves</taxon>
        <taxon>Neognathae</taxon>
        <taxon>Galloanserae</taxon>
        <taxon>Galliformes</taxon>
        <taxon>Phasianidae</taxon>
        <taxon>Meleagridinae</taxon>
        <taxon>Meleagris</taxon>
    </lineage>
</organism>
<dbReference type="GeneTree" id="ENSGT00940000157415"/>
<dbReference type="CDD" id="cd04278">
    <property type="entry name" value="ZnMc_MMP"/>
    <property type="match status" value="1"/>
</dbReference>
<dbReference type="InterPro" id="IPR001818">
    <property type="entry name" value="Pept_M10_metallopeptidase"/>
</dbReference>
<dbReference type="GO" id="GO:0004222">
    <property type="term" value="F:metalloendopeptidase activity"/>
    <property type="evidence" value="ECO:0007669"/>
    <property type="project" value="InterPro"/>
</dbReference>
<evidence type="ECO:0000259" key="14">
    <source>
        <dbReference type="PROSITE" id="PS51092"/>
    </source>
</evidence>
<evidence type="ECO:0000256" key="11">
    <source>
        <dbReference type="PROSITE-ProRule" id="PRU00479"/>
    </source>
</evidence>
<comment type="cofactor">
    <cofactor evidence="10">
        <name>Ca(2+)</name>
        <dbReference type="ChEBI" id="CHEBI:29108"/>
    </cofactor>
    <text evidence="10">Can bind about 5 Ca(2+) ions per subunit.</text>
</comment>
<comment type="similarity">
    <text evidence="1">Belongs to the peptidase M10A family.</text>
</comment>
<reference evidence="15" key="3">
    <citation type="submission" date="2025-09" db="UniProtKB">
        <authorList>
            <consortium name="Ensembl"/>
        </authorList>
    </citation>
    <scope>IDENTIFICATION</scope>
</reference>
<dbReference type="PROSITE" id="PS51092">
    <property type="entry name" value="FN2_2"/>
    <property type="match status" value="3"/>
</dbReference>
<dbReference type="InterPro" id="IPR024079">
    <property type="entry name" value="MetalloPept_cat_dom_sf"/>
</dbReference>
<sequence length="573" mass="62442">MDLTYRVMNYSPDLDRAVIDDAFQRAFKVWSDVTPLTFTQIYSGEADIMIMFGSQEHGDGYPFDGKDGLLAHAFPPGRGIQGDAHFDDDEFWTLGTGLEVKTRYGNANGASCHFPFIFEGHSYSRCITEGRTDGMLWCATTASYDADKTYGFCPSELLYTNGGNSNGSPCIFPFIFDGTSYDTCTTDGRSDGYRWCATTANFDQDKKYGFCPNRDTAVIGGNSQGDPCVFPFTFLGQSYSACTSEGRQDGKLWCATTSNYDTDKKWGFCPDRGYSIFLVAAHEFGHSLGLDHSSVREALMYPMYSYVQDFQLHEDDVQGIQYLYGRGSGPEPTPPAPLPTEEPQPMPTEAGSASTTEEEEEEETPEPTAEPSPVDPSQDACIEKNFDAITEINGELHFFKNGKYWIHSSFWKSGTQGAFSIADSWPGLPAVIDAAFQDVLTKRVFFFAGEPCPNPMSQHHMWGAAWGIQGQLTPTCSTQGGSSGCSLARMQWAPVGLRSWALGRRPGASQGPCSGDVAKCCSSVGSITGGEWLRPAAPALHCSRWLNAALGALLSLQAGREGPDGGQGLSPRH</sequence>
<feature type="compositionally biased region" description="Pro residues" evidence="13">
    <location>
        <begin position="331"/>
        <end position="346"/>
    </location>
</feature>
<accession>A0A803XU77</accession>
<reference evidence="15" key="2">
    <citation type="submission" date="2025-08" db="UniProtKB">
        <authorList>
            <consortium name="Ensembl"/>
        </authorList>
    </citation>
    <scope>IDENTIFICATION</scope>
</reference>